<name>A0A1H4I714_9MICC</name>
<evidence type="ECO:0000313" key="2">
    <source>
        <dbReference type="Proteomes" id="UP000182652"/>
    </source>
</evidence>
<gene>
    <name evidence="1" type="ORF">SAMN04489745_0088</name>
</gene>
<dbReference type="Proteomes" id="UP000182652">
    <property type="component" value="Unassembled WGS sequence"/>
</dbReference>
<dbReference type="EMBL" id="FNSN01000002">
    <property type="protein sequence ID" value="SEB29867.1"/>
    <property type="molecule type" value="Genomic_DNA"/>
</dbReference>
<evidence type="ECO:0000313" key="1">
    <source>
        <dbReference type="EMBL" id="SEB29867.1"/>
    </source>
</evidence>
<proteinExistence type="predicted"/>
<keyword evidence="2" id="KW-1185">Reference proteome</keyword>
<reference evidence="1 2" key="1">
    <citation type="submission" date="2016-10" db="EMBL/GenBank/DDBJ databases">
        <authorList>
            <person name="de Groot N.N."/>
        </authorList>
    </citation>
    <scope>NUCLEOTIDE SEQUENCE [LARGE SCALE GENOMIC DNA]</scope>
    <source>
        <strain evidence="1 2">DSM 10495</strain>
    </source>
</reference>
<dbReference type="AlphaFoldDB" id="A0A1H4I714"/>
<accession>A0A1H4I714</accession>
<sequence length="122" mass="13330">MNNERVQQQSLQALHDAAALLHAARGLVNMLEDLVDSGIRDTHRVGVSQAVIAEAVSLTPGRVSQVIGAAPALEGWSDRVALIRDWPREALEVQKSHFKGAMTYPPYKRRRVGLPQESEGPA</sequence>
<protein>
    <submittedName>
        <fullName evidence="1">Uncharacterized protein</fullName>
    </submittedName>
</protein>
<dbReference type="RefSeq" id="WP_139244594.1">
    <property type="nucleotide sequence ID" value="NZ_FNSN01000002.1"/>
</dbReference>
<dbReference type="STRING" id="156980.SAMN04489745_0088"/>
<organism evidence="1 2">
    <name type="scientific">Arthrobacter woluwensis</name>
    <dbReference type="NCBI Taxonomy" id="156980"/>
    <lineage>
        <taxon>Bacteria</taxon>
        <taxon>Bacillati</taxon>
        <taxon>Actinomycetota</taxon>
        <taxon>Actinomycetes</taxon>
        <taxon>Micrococcales</taxon>
        <taxon>Micrococcaceae</taxon>
        <taxon>Arthrobacter</taxon>
    </lineage>
</organism>